<keyword evidence="7" id="KW-1185">Reference proteome</keyword>
<dbReference type="RefSeq" id="WP_020511665.1">
    <property type="nucleotide sequence ID" value="NZ_JBIAZU010000003.1"/>
</dbReference>
<dbReference type="EMBL" id="JBIAZU010000003">
    <property type="protein sequence ID" value="MFF5291796.1"/>
    <property type="molecule type" value="Genomic_DNA"/>
</dbReference>
<dbReference type="PANTHER" id="PTHR43179:SF12">
    <property type="entry name" value="GALACTOFURANOSYLTRANSFERASE GLFT2"/>
    <property type="match status" value="1"/>
</dbReference>
<evidence type="ECO:0000256" key="4">
    <source>
        <dbReference type="ARBA" id="ARBA00022679"/>
    </source>
</evidence>
<reference evidence="6 7" key="1">
    <citation type="submission" date="2024-10" db="EMBL/GenBank/DDBJ databases">
        <title>The Natural Products Discovery Center: Release of the First 8490 Sequenced Strains for Exploring Actinobacteria Biosynthetic Diversity.</title>
        <authorList>
            <person name="Kalkreuter E."/>
            <person name="Kautsar S.A."/>
            <person name="Yang D."/>
            <person name="Bader C.D."/>
            <person name="Teijaro C.N."/>
            <person name="Fluegel L."/>
            <person name="Davis C.M."/>
            <person name="Simpson J.R."/>
            <person name="Lauterbach L."/>
            <person name="Steele A.D."/>
            <person name="Gui C."/>
            <person name="Meng S."/>
            <person name="Li G."/>
            <person name="Viehrig K."/>
            <person name="Ye F."/>
            <person name="Su P."/>
            <person name="Kiefer A.F."/>
            <person name="Nichols A."/>
            <person name="Cepeda A.J."/>
            <person name="Yan W."/>
            <person name="Fan B."/>
            <person name="Jiang Y."/>
            <person name="Adhikari A."/>
            <person name="Zheng C.-J."/>
            <person name="Schuster L."/>
            <person name="Cowan T.M."/>
            <person name="Smanski M.J."/>
            <person name="Chevrette M.G."/>
            <person name="De Carvalho L.P.S."/>
            <person name="Shen B."/>
        </authorList>
    </citation>
    <scope>NUCLEOTIDE SEQUENCE [LARGE SCALE GENOMIC DNA]</scope>
    <source>
        <strain evidence="6 7">NPDC000087</strain>
    </source>
</reference>
<dbReference type="InterPro" id="IPR001173">
    <property type="entry name" value="Glyco_trans_2-like"/>
</dbReference>
<evidence type="ECO:0000256" key="1">
    <source>
        <dbReference type="ARBA" id="ARBA00004776"/>
    </source>
</evidence>
<feature type="domain" description="Glycosyltransferase 2-like" evidence="5">
    <location>
        <begin position="108"/>
        <end position="236"/>
    </location>
</feature>
<dbReference type="Proteomes" id="UP001602245">
    <property type="component" value="Unassembled WGS sequence"/>
</dbReference>
<evidence type="ECO:0000256" key="3">
    <source>
        <dbReference type="ARBA" id="ARBA00022676"/>
    </source>
</evidence>
<dbReference type="SUPFAM" id="SSF53448">
    <property type="entry name" value="Nucleotide-diphospho-sugar transferases"/>
    <property type="match status" value="1"/>
</dbReference>
<comment type="similarity">
    <text evidence="2">Belongs to the glycosyltransferase 2 family.</text>
</comment>
<keyword evidence="4 6" id="KW-0808">Transferase</keyword>
<evidence type="ECO:0000259" key="5">
    <source>
        <dbReference type="Pfam" id="PF00535"/>
    </source>
</evidence>
<dbReference type="InterPro" id="IPR029044">
    <property type="entry name" value="Nucleotide-diphossugar_trans"/>
</dbReference>
<dbReference type="Gene3D" id="3.90.550.10">
    <property type="entry name" value="Spore Coat Polysaccharide Biosynthesis Protein SpsA, Chain A"/>
    <property type="match status" value="1"/>
</dbReference>
<comment type="pathway">
    <text evidence="1">Cell wall biogenesis; cell wall polysaccharide biosynthesis.</text>
</comment>
<keyword evidence="3 6" id="KW-0328">Glycosyltransferase</keyword>
<organism evidence="6 7">
    <name type="scientific">Paractinoplanes globisporus</name>
    <dbReference type="NCBI Taxonomy" id="113565"/>
    <lineage>
        <taxon>Bacteria</taxon>
        <taxon>Bacillati</taxon>
        <taxon>Actinomycetota</taxon>
        <taxon>Actinomycetes</taxon>
        <taxon>Micromonosporales</taxon>
        <taxon>Micromonosporaceae</taxon>
        <taxon>Paractinoplanes</taxon>
    </lineage>
</organism>
<accession>A0ABW6WHW8</accession>
<name>A0ABW6WHW8_9ACTN</name>
<comment type="caution">
    <text evidence="6">The sequence shown here is derived from an EMBL/GenBank/DDBJ whole genome shotgun (WGS) entry which is preliminary data.</text>
</comment>
<evidence type="ECO:0000256" key="2">
    <source>
        <dbReference type="ARBA" id="ARBA00006739"/>
    </source>
</evidence>
<dbReference type="EC" id="2.4.-.-" evidence="6"/>
<dbReference type="Pfam" id="PF00535">
    <property type="entry name" value="Glycos_transf_2"/>
    <property type="match status" value="1"/>
</dbReference>
<protein>
    <submittedName>
        <fullName evidence="6">Glycosyltransferase</fullName>
        <ecNumber evidence="6">2.4.-.-</ecNumber>
    </submittedName>
</protein>
<proteinExistence type="inferred from homology"/>
<dbReference type="GO" id="GO:0016757">
    <property type="term" value="F:glycosyltransferase activity"/>
    <property type="evidence" value="ECO:0007669"/>
    <property type="project" value="UniProtKB-KW"/>
</dbReference>
<evidence type="ECO:0000313" key="6">
    <source>
        <dbReference type="EMBL" id="MFF5291796.1"/>
    </source>
</evidence>
<dbReference type="PANTHER" id="PTHR43179">
    <property type="entry name" value="RHAMNOSYLTRANSFERASE WBBL"/>
    <property type="match status" value="1"/>
</dbReference>
<evidence type="ECO:0000313" key="7">
    <source>
        <dbReference type="Proteomes" id="UP001602245"/>
    </source>
</evidence>
<gene>
    <name evidence="6" type="ORF">ACFY35_20335</name>
</gene>
<sequence length="430" mass="47007">MSASGGIWCCDFDLAGDETSAMVPPRAETTMRVLVRLHGEPLGYVTLPRTGTPRDLDLIRVAARKELAGPLVRHLMAEGESIVEGEGWRPAAQTPACPNHVVADDLVSVVVCTRDRSESLPACLDRIAAVTYQRVEFVIVDNAPSDGSTKAVIERYAAYDDRFRYVREPRPGLSRARNAGIAAARGRYLAYTDDDVAVDRLWIHGLLRGFQRRPDVACVTGLVCTAAISNGPEAYFDARLASWSTRCRPQFFDLSMRDRYGVLYPFSAGIFGTGASFAFDRESLVRAGGFDEALGAGTPTRGGEDLDIFVRILLGGGAIAYEPAAVVWHHHRATEESLLQQMYGYGTGLTAYLTKLLLDQSTRSQLLRRVPAGLLRIAQIRHGTNERLGATVAAPSGAMRREFTGYLAGPMLYLRARRAARTRTGQVVAR</sequence>